<dbReference type="NCBIfam" id="TIGR01549">
    <property type="entry name" value="HAD-SF-IA-v1"/>
    <property type="match status" value="1"/>
</dbReference>
<name>A0A1E7FCL5_9STRA</name>
<sequence>MKSLSYSTLLLDMDGVLAEVSGSYRASIVSTCHKYGANSVTADLIADWKARGGCNNDWKLSLDLINEDPNGQKGLTLDQVTETFEEFYQGTKETSGLCELETLIPDKKNLVELRKRSNKVGIVTGRPLKDCEKFLKLHGLTDLVDCCVCMEDGPAKPDPFPVLECCRRLGVDPSSSVVLIGDTPDDIRAAVAAGCSGVGVATPEAVEEQVKKGEPFDKSKLCLAMQDCGVDTILEPGFDKLVEYFPSKV</sequence>
<dbReference type="InterPro" id="IPR006439">
    <property type="entry name" value="HAD-SF_hydro_IA"/>
</dbReference>
<dbReference type="Proteomes" id="UP000095751">
    <property type="component" value="Unassembled WGS sequence"/>
</dbReference>
<dbReference type="PANTHER" id="PTHR43434">
    <property type="entry name" value="PHOSPHOGLYCOLATE PHOSPHATASE"/>
    <property type="match status" value="1"/>
</dbReference>
<dbReference type="Pfam" id="PF13419">
    <property type="entry name" value="HAD_2"/>
    <property type="match status" value="1"/>
</dbReference>
<dbReference type="InterPro" id="IPR041492">
    <property type="entry name" value="HAD_2"/>
</dbReference>
<gene>
    <name evidence="1" type="ORF">FRACYDRAFT_261744</name>
</gene>
<evidence type="ECO:0000313" key="1">
    <source>
        <dbReference type="EMBL" id="OEU15553.1"/>
    </source>
</evidence>
<keyword evidence="2" id="KW-1185">Reference proteome</keyword>
<dbReference type="GO" id="GO:0006281">
    <property type="term" value="P:DNA repair"/>
    <property type="evidence" value="ECO:0007669"/>
    <property type="project" value="TreeGrafter"/>
</dbReference>
<dbReference type="SFLD" id="SFLDS00003">
    <property type="entry name" value="Haloacid_Dehalogenase"/>
    <property type="match status" value="1"/>
</dbReference>
<dbReference type="InParanoid" id="A0A1E7FCL5"/>
<dbReference type="Gene3D" id="3.40.50.1000">
    <property type="entry name" value="HAD superfamily/HAD-like"/>
    <property type="match status" value="1"/>
</dbReference>
<dbReference type="PANTHER" id="PTHR43434:SF22">
    <property type="entry name" value="PHOSPHOGLYCOLATE PHOSPHATASE"/>
    <property type="match status" value="1"/>
</dbReference>
<dbReference type="SFLD" id="SFLDG01129">
    <property type="entry name" value="C1.5:_HAD__Beta-PGM__Phosphata"/>
    <property type="match status" value="1"/>
</dbReference>
<dbReference type="InterPro" id="IPR023198">
    <property type="entry name" value="PGP-like_dom2"/>
</dbReference>
<dbReference type="AlphaFoldDB" id="A0A1E7FCL5"/>
<dbReference type="InterPro" id="IPR050155">
    <property type="entry name" value="HAD-like_hydrolase_sf"/>
</dbReference>
<accession>A0A1E7FCL5</accession>
<dbReference type="InterPro" id="IPR006438">
    <property type="entry name" value="HAD-SF_TIGR01548"/>
</dbReference>
<organism evidence="1 2">
    <name type="scientific">Fragilariopsis cylindrus CCMP1102</name>
    <dbReference type="NCBI Taxonomy" id="635003"/>
    <lineage>
        <taxon>Eukaryota</taxon>
        <taxon>Sar</taxon>
        <taxon>Stramenopiles</taxon>
        <taxon>Ochrophyta</taxon>
        <taxon>Bacillariophyta</taxon>
        <taxon>Bacillariophyceae</taxon>
        <taxon>Bacillariophycidae</taxon>
        <taxon>Bacillariales</taxon>
        <taxon>Bacillariaceae</taxon>
        <taxon>Fragilariopsis</taxon>
    </lineage>
</organism>
<dbReference type="Gene3D" id="1.10.150.240">
    <property type="entry name" value="Putative phosphatase, domain 2"/>
    <property type="match status" value="1"/>
</dbReference>
<dbReference type="InterPro" id="IPR023214">
    <property type="entry name" value="HAD_sf"/>
</dbReference>
<protein>
    <recommendedName>
        <fullName evidence="3">HAD-like protein</fullName>
    </recommendedName>
</protein>
<dbReference type="OrthoDB" id="447729at2759"/>
<dbReference type="InterPro" id="IPR036412">
    <property type="entry name" value="HAD-like_sf"/>
</dbReference>
<dbReference type="NCBIfam" id="TIGR01548">
    <property type="entry name" value="HAD-SF-IA-hyp1"/>
    <property type="match status" value="1"/>
</dbReference>
<dbReference type="SUPFAM" id="SSF56784">
    <property type="entry name" value="HAD-like"/>
    <property type="match status" value="1"/>
</dbReference>
<dbReference type="GO" id="GO:0008967">
    <property type="term" value="F:phosphoglycolate phosphatase activity"/>
    <property type="evidence" value="ECO:0007669"/>
    <property type="project" value="TreeGrafter"/>
</dbReference>
<dbReference type="EMBL" id="KV784359">
    <property type="protein sequence ID" value="OEU15553.1"/>
    <property type="molecule type" value="Genomic_DNA"/>
</dbReference>
<evidence type="ECO:0000313" key="2">
    <source>
        <dbReference type="Proteomes" id="UP000095751"/>
    </source>
</evidence>
<dbReference type="KEGG" id="fcy:FRACYDRAFT_261744"/>
<evidence type="ECO:0008006" key="3">
    <source>
        <dbReference type="Google" id="ProtNLM"/>
    </source>
</evidence>
<proteinExistence type="predicted"/>
<reference evidence="1 2" key="1">
    <citation type="submission" date="2016-09" db="EMBL/GenBank/DDBJ databases">
        <title>Extensive genetic diversity and differential bi-allelic expression allows diatom success in the polar Southern Ocean.</title>
        <authorList>
            <consortium name="DOE Joint Genome Institute"/>
            <person name="Mock T."/>
            <person name="Otillar R.P."/>
            <person name="Strauss J."/>
            <person name="Dupont C."/>
            <person name="Frickenhaus S."/>
            <person name="Maumus F."/>
            <person name="Mcmullan M."/>
            <person name="Sanges R."/>
            <person name="Schmutz J."/>
            <person name="Toseland A."/>
            <person name="Valas R."/>
            <person name="Veluchamy A."/>
            <person name="Ward B.J."/>
            <person name="Allen A."/>
            <person name="Barry K."/>
            <person name="Falciatore A."/>
            <person name="Ferrante M."/>
            <person name="Fortunato A.E."/>
            <person name="Gloeckner G."/>
            <person name="Gruber A."/>
            <person name="Hipkin R."/>
            <person name="Janech M."/>
            <person name="Kroth P."/>
            <person name="Leese F."/>
            <person name="Lindquist E."/>
            <person name="Lyon B.R."/>
            <person name="Martin J."/>
            <person name="Mayer C."/>
            <person name="Parker M."/>
            <person name="Quesneville H."/>
            <person name="Raymond J."/>
            <person name="Uhlig C."/>
            <person name="Valentin K.U."/>
            <person name="Worden A.Z."/>
            <person name="Armbrust E.V."/>
            <person name="Bowler C."/>
            <person name="Green B."/>
            <person name="Moulton V."/>
            <person name="Van Oosterhout C."/>
            <person name="Grigoriev I."/>
        </authorList>
    </citation>
    <scope>NUCLEOTIDE SEQUENCE [LARGE SCALE GENOMIC DNA]</scope>
    <source>
        <strain evidence="1 2">CCMP1102</strain>
    </source>
</reference>